<dbReference type="KEGG" id="this:HZT40_14980"/>
<evidence type="ECO:0000313" key="2">
    <source>
        <dbReference type="EMBL" id="QLQ32675.1"/>
    </source>
</evidence>
<evidence type="ECO:0000313" key="3">
    <source>
        <dbReference type="Proteomes" id="UP000510621"/>
    </source>
</evidence>
<organism evidence="2 3">
    <name type="scientific">Candidatus Thiothrix singaporensis</name>
    <dbReference type="NCBI Taxonomy" id="2799669"/>
    <lineage>
        <taxon>Bacteria</taxon>
        <taxon>Pseudomonadati</taxon>
        <taxon>Pseudomonadota</taxon>
        <taxon>Gammaproteobacteria</taxon>
        <taxon>Thiotrichales</taxon>
        <taxon>Thiotrichaceae</taxon>
        <taxon>Thiothrix</taxon>
    </lineage>
</organism>
<dbReference type="AlphaFoldDB" id="A0A7L6AU86"/>
<evidence type="ECO:0000256" key="1">
    <source>
        <dbReference type="SAM" id="SignalP"/>
    </source>
</evidence>
<name>A0A7L6AU86_9GAMM</name>
<reference evidence="2" key="1">
    <citation type="submission" date="2020-06" db="EMBL/GenBank/DDBJ databases">
        <title>Analysis procedures for assessing recovery of high quality, complete, closed genomes from Nanopore long read metagenome sequencing.</title>
        <authorList>
            <person name="Bessarab I."/>
            <person name="Arumugam K."/>
            <person name="Haryono M."/>
            <person name="Liu X."/>
            <person name="Roy S."/>
            <person name="Zuniga-Montanez R.E."/>
            <person name="Qiu G."/>
            <person name="Drautz-Moses D.I."/>
            <person name="Law Y.Y."/>
            <person name="Wuertz S."/>
            <person name="Lauro F.M."/>
            <person name="Huson D.H."/>
            <person name="Williams R.B."/>
        </authorList>
    </citation>
    <scope>NUCLEOTIDE SEQUENCE [LARGE SCALE GENOMIC DNA]</scope>
    <source>
        <strain evidence="2">SSD2</strain>
    </source>
</reference>
<dbReference type="EMBL" id="CP059265">
    <property type="protein sequence ID" value="QLQ32675.1"/>
    <property type="molecule type" value="Genomic_DNA"/>
</dbReference>
<dbReference type="Proteomes" id="UP000510621">
    <property type="component" value="Chromosome"/>
</dbReference>
<keyword evidence="1" id="KW-0732">Signal</keyword>
<proteinExistence type="predicted"/>
<feature type="chain" id="PRO_5029630979" description="Secreted protein" evidence="1">
    <location>
        <begin position="18"/>
        <end position="83"/>
    </location>
</feature>
<protein>
    <recommendedName>
        <fullName evidence="4">Secreted protein</fullName>
    </recommendedName>
</protein>
<feature type="signal peptide" evidence="1">
    <location>
        <begin position="1"/>
        <end position="17"/>
    </location>
</feature>
<gene>
    <name evidence="2" type="ORF">HZT40_14980</name>
</gene>
<sequence>MLIIFQQSSLLALPALAAGQKPSAPAHWPDLRSFLDLGVSRRAHAADCDSQQETERQWINNPTHFFIFMAFTYLLQFKKILKN</sequence>
<accession>A0A7L6AU86</accession>
<keyword evidence="3" id="KW-1185">Reference proteome</keyword>
<evidence type="ECO:0008006" key="4">
    <source>
        <dbReference type="Google" id="ProtNLM"/>
    </source>
</evidence>